<proteinExistence type="predicted"/>
<dbReference type="Proteomes" id="UP001196413">
    <property type="component" value="Unassembled WGS sequence"/>
</dbReference>
<keyword evidence="3" id="KW-1185">Reference proteome</keyword>
<name>A0AAD5QEC4_PARTN</name>
<sequence length="112" mass="12095">MSLRCVKGKVPNIDSLKARRCRTRPTVQVPCSPIAAFPLSMELFLRMTRNFNVSGFKLPTLKVFTASTSASAQIPSGIPTTSDGAKSFVSRLAMQTGQKKDTGRTSLSSSQL</sequence>
<dbReference type="EMBL" id="JAHQIW010000449">
    <property type="protein sequence ID" value="KAJ1348192.1"/>
    <property type="molecule type" value="Genomic_DNA"/>
</dbReference>
<dbReference type="AlphaFoldDB" id="A0AAD5QEC4"/>
<feature type="region of interest" description="Disordered" evidence="1">
    <location>
        <begin position="92"/>
        <end position="112"/>
    </location>
</feature>
<evidence type="ECO:0000313" key="3">
    <source>
        <dbReference type="Proteomes" id="UP001196413"/>
    </source>
</evidence>
<evidence type="ECO:0000256" key="1">
    <source>
        <dbReference type="SAM" id="MobiDB-lite"/>
    </source>
</evidence>
<organism evidence="2 3">
    <name type="scientific">Parelaphostrongylus tenuis</name>
    <name type="common">Meningeal worm</name>
    <dbReference type="NCBI Taxonomy" id="148309"/>
    <lineage>
        <taxon>Eukaryota</taxon>
        <taxon>Metazoa</taxon>
        <taxon>Ecdysozoa</taxon>
        <taxon>Nematoda</taxon>
        <taxon>Chromadorea</taxon>
        <taxon>Rhabditida</taxon>
        <taxon>Rhabditina</taxon>
        <taxon>Rhabditomorpha</taxon>
        <taxon>Strongyloidea</taxon>
        <taxon>Metastrongylidae</taxon>
        <taxon>Parelaphostrongylus</taxon>
    </lineage>
</organism>
<gene>
    <name evidence="2" type="ORF">KIN20_003440</name>
</gene>
<reference evidence="2" key="1">
    <citation type="submission" date="2021-06" db="EMBL/GenBank/DDBJ databases">
        <title>Parelaphostrongylus tenuis whole genome reference sequence.</title>
        <authorList>
            <person name="Garwood T.J."/>
            <person name="Larsen P.A."/>
            <person name="Fountain-Jones N.M."/>
            <person name="Garbe J.R."/>
            <person name="Macchietto M.G."/>
            <person name="Kania S.A."/>
            <person name="Gerhold R.W."/>
            <person name="Richards J.E."/>
            <person name="Wolf T.M."/>
        </authorList>
    </citation>
    <scope>NUCLEOTIDE SEQUENCE</scope>
    <source>
        <strain evidence="2">MNPRO001-30</strain>
        <tissue evidence="2">Meninges</tissue>
    </source>
</reference>
<protein>
    <submittedName>
        <fullName evidence="2">Uncharacterized protein</fullName>
    </submittedName>
</protein>
<accession>A0AAD5QEC4</accession>
<comment type="caution">
    <text evidence="2">The sequence shown here is derived from an EMBL/GenBank/DDBJ whole genome shotgun (WGS) entry which is preliminary data.</text>
</comment>
<evidence type="ECO:0000313" key="2">
    <source>
        <dbReference type="EMBL" id="KAJ1348192.1"/>
    </source>
</evidence>